<dbReference type="OrthoDB" id="9976048at2759"/>
<evidence type="ECO:0000256" key="1">
    <source>
        <dbReference type="ARBA" id="ARBA00004173"/>
    </source>
</evidence>
<dbReference type="GO" id="GO:0008168">
    <property type="term" value="F:methyltransferase activity"/>
    <property type="evidence" value="ECO:0007669"/>
    <property type="project" value="UniProtKB-KW"/>
</dbReference>
<dbReference type="CTD" id="37124"/>
<evidence type="ECO:0000259" key="10">
    <source>
        <dbReference type="PROSITE" id="PS51675"/>
    </source>
</evidence>
<keyword evidence="3" id="KW-0808">Transferase</keyword>
<dbReference type="GO" id="GO:0005654">
    <property type="term" value="C:nucleoplasm"/>
    <property type="evidence" value="ECO:0007669"/>
    <property type="project" value="TreeGrafter"/>
</dbReference>
<dbReference type="PROSITE" id="PS51675">
    <property type="entry name" value="SAM_MT_TRM10"/>
    <property type="match status" value="1"/>
</dbReference>
<dbReference type="InterPro" id="IPR038459">
    <property type="entry name" value="MT_TRM10-typ_sf"/>
</dbReference>
<keyword evidence="7" id="KW-0175">Coiled coil</keyword>
<dbReference type="RefSeq" id="XP_018336882.1">
    <property type="nucleotide sequence ID" value="XM_018481380.1"/>
</dbReference>
<protein>
    <recommendedName>
        <fullName evidence="9">RNA (guanine-9-)-methyltransferase domain-containing protein 1</fullName>
    </recommendedName>
</protein>
<dbReference type="InParanoid" id="A0A1W4XVS0"/>
<evidence type="ECO:0000313" key="12">
    <source>
        <dbReference type="RefSeq" id="XP_018336882.1"/>
    </source>
</evidence>
<evidence type="ECO:0000313" key="11">
    <source>
        <dbReference type="Proteomes" id="UP000192223"/>
    </source>
</evidence>
<dbReference type="GeneID" id="108745241"/>
<sequence length="448" mass="52338">MLKYLPYPISVLRLGASRQVFCTNKLNVHSKNCPNKLSFDCFKPKIFQRSFSSDECHSEDETTVPSNKTLDIKSITNGDPQLEHKFKVLLLETEVLRQEGCRIPSNDFLKEHHWKQLLQLDSKSARRKLLEFTFRVQKKRESQQLKKELKRKERGEKPLVPESQGALIYDLSHNSMLLRVYDSTIDNFHNWRALQASMFGQKIVIDCGYDTEMTVRENSNCAKQLMYVFSENRKHDDPFDVYFCNMKRDTILFDTLKKSIPTMDEPWFPMNVYECSYLDLFPKDKLVYLTPHCREVLYEYDHDAIYIIGAIVDKTNPEPLSLAKAKKEGLKMAKLPLDRYLQWSSGSGKSLAINHVINILLDIKTTGDWHYALQHVPTRKVEKVITKSSTKRFGGRLSFDKDSGLFEEKKEAFWKPKWLNKSKDSRMKSEENNTDVGRQINIKKILND</sequence>
<keyword evidence="5" id="KW-0819">tRNA processing</keyword>
<keyword evidence="4" id="KW-0949">S-adenosyl-L-methionine</keyword>
<keyword evidence="11" id="KW-1185">Reference proteome</keyword>
<dbReference type="GO" id="GO:0032259">
    <property type="term" value="P:methylation"/>
    <property type="evidence" value="ECO:0007669"/>
    <property type="project" value="UniProtKB-KW"/>
</dbReference>
<dbReference type="InterPro" id="IPR028564">
    <property type="entry name" value="MT_TRM10-typ"/>
</dbReference>
<dbReference type="InterPro" id="IPR007356">
    <property type="entry name" value="tRNA_m1G_MeTrfase_euk"/>
</dbReference>
<dbReference type="FunCoup" id="A0A1W4XVS0">
    <property type="interactions" value="1350"/>
</dbReference>
<evidence type="ECO:0000256" key="7">
    <source>
        <dbReference type="ARBA" id="ARBA00023054"/>
    </source>
</evidence>
<dbReference type="Proteomes" id="UP000192223">
    <property type="component" value="Unplaced"/>
</dbReference>
<gene>
    <name evidence="12" type="primary">LOC108745241</name>
</gene>
<dbReference type="GO" id="GO:0070131">
    <property type="term" value="P:positive regulation of mitochondrial translation"/>
    <property type="evidence" value="ECO:0007669"/>
    <property type="project" value="TreeGrafter"/>
</dbReference>
<dbReference type="AlphaFoldDB" id="A0A1W4XVS0"/>
<keyword evidence="6" id="KW-0809">Transit peptide</keyword>
<accession>A0A1W4XVS0</accession>
<evidence type="ECO:0000256" key="9">
    <source>
        <dbReference type="ARBA" id="ARBA00029803"/>
    </source>
</evidence>
<dbReference type="PANTHER" id="PTHR13563:SF5">
    <property type="entry name" value="TRNA METHYLTRANSFERASE 10 HOMOLOG C"/>
    <property type="match status" value="1"/>
</dbReference>
<dbReference type="FunFam" id="3.40.1280.30:FF:000003">
    <property type="entry name" value="tRNA methyltransferase 10C, mitochondrial RNase P subunit"/>
    <property type="match status" value="1"/>
</dbReference>
<dbReference type="GO" id="GO:0000049">
    <property type="term" value="F:tRNA binding"/>
    <property type="evidence" value="ECO:0007669"/>
    <property type="project" value="TreeGrafter"/>
</dbReference>
<evidence type="ECO:0000256" key="5">
    <source>
        <dbReference type="ARBA" id="ARBA00022694"/>
    </source>
</evidence>
<keyword evidence="2" id="KW-0489">Methyltransferase</keyword>
<dbReference type="CDD" id="cd18102">
    <property type="entry name" value="Trm10_MRRP1"/>
    <property type="match status" value="1"/>
</dbReference>
<comment type="subcellular location">
    <subcellularLocation>
        <location evidence="1">Mitochondrion</location>
    </subcellularLocation>
</comment>
<reference evidence="12" key="1">
    <citation type="submission" date="2025-08" db="UniProtKB">
        <authorList>
            <consortium name="RefSeq"/>
        </authorList>
    </citation>
    <scope>IDENTIFICATION</scope>
    <source>
        <tissue evidence="12">Entire body</tissue>
    </source>
</reference>
<dbReference type="PANTHER" id="PTHR13563">
    <property type="entry name" value="TRNA (GUANINE-9-) METHYLTRANSFERASE"/>
    <property type="match status" value="1"/>
</dbReference>
<dbReference type="STRING" id="224129.A0A1W4XVS0"/>
<evidence type="ECO:0000256" key="3">
    <source>
        <dbReference type="ARBA" id="ARBA00022679"/>
    </source>
</evidence>
<dbReference type="Gene3D" id="3.40.1280.30">
    <property type="match status" value="1"/>
</dbReference>
<dbReference type="GO" id="GO:0097745">
    <property type="term" value="P:mitochondrial tRNA 5'-end processing"/>
    <property type="evidence" value="ECO:0007669"/>
    <property type="project" value="TreeGrafter"/>
</dbReference>
<keyword evidence="8" id="KW-0496">Mitochondrion</keyword>
<dbReference type="GO" id="GO:0005739">
    <property type="term" value="C:mitochondrion"/>
    <property type="evidence" value="ECO:0007669"/>
    <property type="project" value="UniProtKB-SubCell"/>
</dbReference>
<name>A0A1W4XVS0_AGRPL</name>
<evidence type="ECO:0000256" key="8">
    <source>
        <dbReference type="ARBA" id="ARBA00023128"/>
    </source>
</evidence>
<organism evidence="11 12">
    <name type="scientific">Agrilus planipennis</name>
    <name type="common">Emerald ash borer</name>
    <name type="synonym">Agrilus marcopoli</name>
    <dbReference type="NCBI Taxonomy" id="224129"/>
    <lineage>
        <taxon>Eukaryota</taxon>
        <taxon>Metazoa</taxon>
        <taxon>Ecdysozoa</taxon>
        <taxon>Arthropoda</taxon>
        <taxon>Hexapoda</taxon>
        <taxon>Insecta</taxon>
        <taxon>Pterygota</taxon>
        <taxon>Neoptera</taxon>
        <taxon>Endopterygota</taxon>
        <taxon>Coleoptera</taxon>
        <taxon>Polyphaga</taxon>
        <taxon>Elateriformia</taxon>
        <taxon>Buprestoidea</taxon>
        <taxon>Buprestidae</taxon>
        <taxon>Agrilinae</taxon>
        <taxon>Agrilus</taxon>
    </lineage>
</organism>
<proteinExistence type="predicted"/>
<dbReference type="KEGG" id="apln:108745241"/>
<evidence type="ECO:0000256" key="2">
    <source>
        <dbReference type="ARBA" id="ARBA00022603"/>
    </source>
</evidence>
<dbReference type="InterPro" id="IPR025812">
    <property type="entry name" value="Trm10_C_MTase_dom"/>
</dbReference>
<feature type="domain" description="SAM-dependent MTase TRM10-type" evidence="10">
    <location>
        <begin position="189"/>
        <end position="383"/>
    </location>
</feature>
<evidence type="ECO:0000256" key="4">
    <source>
        <dbReference type="ARBA" id="ARBA00022691"/>
    </source>
</evidence>
<evidence type="ECO:0000256" key="6">
    <source>
        <dbReference type="ARBA" id="ARBA00022946"/>
    </source>
</evidence>